<dbReference type="STRING" id="484498.SAMN05421686_105205"/>
<keyword evidence="2" id="KW-1185">Reference proteome</keyword>
<dbReference type="EMBL" id="FTOH01000005">
    <property type="protein sequence ID" value="SIS85844.1"/>
    <property type="molecule type" value="Genomic_DNA"/>
</dbReference>
<evidence type="ECO:0000313" key="1">
    <source>
        <dbReference type="EMBL" id="SIS85844.1"/>
    </source>
</evidence>
<sequence>MGSTIRVLLCLIVIFLSSPLLALELLQDRELAEVTGQAFVSVDSSSYSEGGETWDFRRINLGLDIQTLLTADELVVGEFERSFRDGDGTAPMVVEGSDGSTRTVDYIYDENGDVAVPSADLILENFALGAVKDPYSANPEVDPFRIRAPYIELAYQDNDQGIRQVVGFRMGFGRAQGYLSADLLSVTGNFEAHVVGNGTDAYRSACVDGNSGSWDQCLLLAAVQGSVIYSPIELLDGYTGNALPEGTNEDAGYIKRATWAGVPTGGNFSTSSWLSGILPLLTAKNCEISGVKSCLKTGIYQSIYLGLPEDQRPEGATFEETSARGMFVSLQSQDVPWEDLSGLSNAGRVYTERGAFFNSAAYADAAGNRRYPLTLDLYGGLAGKPRVATCVGRVKGC</sequence>
<proteinExistence type="predicted"/>
<evidence type="ECO:0000313" key="2">
    <source>
        <dbReference type="Proteomes" id="UP000185639"/>
    </source>
</evidence>
<dbReference type="Proteomes" id="UP000185639">
    <property type="component" value="Unassembled WGS sequence"/>
</dbReference>
<organism evidence="1 2">
    <name type="scientific">Thalassolituus maritimus</name>
    <dbReference type="NCBI Taxonomy" id="484498"/>
    <lineage>
        <taxon>Bacteria</taxon>
        <taxon>Pseudomonadati</taxon>
        <taxon>Pseudomonadota</taxon>
        <taxon>Gammaproteobacteria</taxon>
        <taxon>Oceanospirillales</taxon>
        <taxon>Oceanospirillaceae</taxon>
        <taxon>Thalassolituus</taxon>
    </lineage>
</organism>
<gene>
    <name evidence="1" type="ORF">SAMN05421686_105205</name>
</gene>
<reference evidence="2" key="1">
    <citation type="submission" date="2017-01" db="EMBL/GenBank/DDBJ databases">
        <authorList>
            <person name="Varghese N."/>
            <person name="Submissions S."/>
        </authorList>
    </citation>
    <scope>NUCLEOTIDE SEQUENCE [LARGE SCALE GENOMIC DNA]</scope>
    <source>
        <strain evidence="2">DSM 24913</strain>
    </source>
</reference>
<protein>
    <submittedName>
        <fullName evidence="1">Uncharacterized protein</fullName>
    </submittedName>
</protein>
<name>A0A1N7MI38_9GAMM</name>
<accession>A0A1N7MI38</accession>
<dbReference type="AlphaFoldDB" id="A0A1N7MI38"/>
<dbReference type="RefSeq" id="WP_076515569.1">
    <property type="nucleotide sequence ID" value="NZ_FTOH01000005.1"/>
</dbReference>